<dbReference type="InterPro" id="IPR055355">
    <property type="entry name" value="ZP-C"/>
</dbReference>
<organism evidence="5 6">
    <name type="scientific">Knipowitschia caucasica</name>
    <name type="common">Caucasian dwarf goby</name>
    <name type="synonym">Pomatoschistus caucasicus</name>
    <dbReference type="NCBI Taxonomy" id="637954"/>
    <lineage>
        <taxon>Eukaryota</taxon>
        <taxon>Metazoa</taxon>
        <taxon>Chordata</taxon>
        <taxon>Craniata</taxon>
        <taxon>Vertebrata</taxon>
        <taxon>Euteleostomi</taxon>
        <taxon>Actinopterygii</taxon>
        <taxon>Neopterygii</taxon>
        <taxon>Teleostei</taxon>
        <taxon>Neoteleostei</taxon>
        <taxon>Acanthomorphata</taxon>
        <taxon>Gobiaria</taxon>
        <taxon>Gobiiformes</taxon>
        <taxon>Gobioidei</taxon>
        <taxon>Gobiidae</taxon>
        <taxon>Gobiinae</taxon>
        <taxon>Knipowitschia</taxon>
    </lineage>
</organism>
<keyword evidence="6" id="KW-1185">Reference proteome</keyword>
<dbReference type="GO" id="GO:2000344">
    <property type="term" value="P:positive regulation of acrosome reaction"/>
    <property type="evidence" value="ECO:0007669"/>
    <property type="project" value="TreeGrafter"/>
</dbReference>
<reference evidence="5 6" key="1">
    <citation type="submission" date="2024-04" db="EMBL/GenBank/DDBJ databases">
        <authorList>
            <person name="Waldvogel A.-M."/>
            <person name="Schoenle A."/>
        </authorList>
    </citation>
    <scope>NUCLEOTIDE SEQUENCE [LARGE SCALE GENOMIC DNA]</scope>
</reference>
<dbReference type="PANTHER" id="PTHR11576">
    <property type="entry name" value="ZONA PELLUCIDA SPERM-BINDING PROTEIN 3"/>
    <property type="match status" value="1"/>
</dbReference>
<evidence type="ECO:0000259" key="4">
    <source>
        <dbReference type="PROSITE" id="PS51034"/>
    </source>
</evidence>
<evidence type="ECO:0000256" key="1">
    <source>
        <dbReference type="ARBA" id="ARBA00023157"/>
    </source>
</evidence>
<accession>A0AAV2MFI3</accession>
<dbReference type="InterPro" id="IPR042235">
    <property type="entry name" value="ZP-C_dom"/>
</dbReference>
<evidence type="ECO:0000313" key="6">
    <source>
        <dbReference type="Proteomes" id="UP001497482"/>
    </source>
</evidence>
<feature type="compositionally biased region" description="Polar residues" evidence="2">
    <location>
        <begin position="559"/>
        <end position="575"/>
    </location>
</feature>
<feature type="signal peptide" evidence="3">
    <location>
        <begin position="1"/>
        <end position="16"/>
    </location>
</feature>
<feature type="domain" description="ZP" evidence="4">
    <location>
        <begin position="92"/>
        <end position="339"/>
    </location>
</feature>
<protein>
    <recommendedName>
        <fullName evidence="4">ZP domain-containing protein</fullName>
    </recommendedName>
</protein>
<feature type="compositionally biased region" description="Low complexity" evidence="2">
    <location>
        <begin position="582"/>
        <end position="593"/>
    </location>
</feature>
<dbReference type="Pfam" id="PF00100">
    <property type="entry name" value="Zona_pellucida"/>
    <property type="match status" value="1"/>
</dbReference>
<dbReference type="Gene3D" id="2.60.40.4100">
    <property type="entry name" value="Zona pellucida, ZP-C domain"/>
    <property type="match status" value="1"/>
</dbReference>
<dbReference type="EMBL" id="OZ035829">
    <property type="protein sequence ID" value="CAL1612039.1"/>
    <property type="molecule type" value="Genomic_DNA"/>
</dbReference>
<sequence>MVLLLLLMSAVCAASAGSLSWGGQSGGSVRTLRPLPVFQHAPEPLVSRELFRPVPQRSAVPPGLEALLLPPAQAQRAHLPPGPSPSGAVDLWCGLRSVGVRVDRLRLRHWSVPGLFRLSSCPVSAASARYLYFHRGLGECGCDVKVLRGQLVYHFSLSYAAPQGSVLRVPPLDLPLSCFYNRFHYSYRVGYQPLAPPSSFMKSMQSRASFSLSVCNSHWEAWPPGQELVLGEPVYLVARVRVVLPGETLYVDTCRVTSSEDPESSPRLDLITNHGCMTDSAQAHSGSRFVWRGPGELRFSVDSLLFSSEPQMMFLHCSMSLALKPSPSSKSCSRDTGRWQELEPSFSSVCSCCDSVCGAPEDPVKPWVSSPSFHLTHHHKVQPFMNIHKTGSTEEQQEALRIHKAGPTEKEEQQEALKIHKAGPTEKEEQQEALRIHKAGPTEKEEQQEALKIHKAGPTEKEELQQQEAVSMKSRGKSPTEELQQEEAVSMRSRGESPTEELQQEEAVSMRSRGESLTVELQQEEAVSMRSRGESPTEELQQEEAVSMRSRGAGGALTGEQQVSVRRTGAQVQSTDSERNIQGQGQDQSQDPSQDPERNIQGQNQEPERSIQDQNQDPERNIQGQEPERRPMQEPESQPLDQTPVNLLENRTSTGPNS</sequence>
<dbReference type="GO" id="GO:0032190">
    <property type="term" value="F:acrosin binding"/>
    <property type="evidence" value="ECO:0007669"/>
    <property type="project" value="TreeGrafter"/>
</dbReference>
<keyword evidence="3" id="KW-0732">Signal</keyword>
<dbReference type="AlphaFoldDB" id="A0AAV2MFI3"/>
<feature type="chain" id="PRO_5043427373" description="ZP domain-containing protein" evidence="3">
    <location>
        <begin position="17"/>
        <end position="658"/>
    </location>
</feature>
<dbReference type="InterPro" id="IPR001507">
    <property type="entry name" value="ZP_dom"/>
</dbReference>
<evidence type="ECO:0000313" key="5">
    <source>
        <dbReference type="EMBL" id="CAL1612039.1"/>
    </source>
</evidence>
<dbReference type="PROSITE" id="PS51034">
    <property type="entry name" value="ZP_2"/>
    <property type="match status" value="1"/>
</dbReference>
<dbReference type="GO" id="GO:0031012">
    <property type="term" value="C:extracellular matrix"/>
    <property type="evidence" value="ECO:0007669"/>
    <property type="project" value="TreeGrafter"/>
</dbReference>
<evidence type="ECO:0000256" key="2">
    <source>
        <dbReference type="SAM" id="MobiDB-lite"/>
    </source>
</evidence>
<dbReference type="FunFam" id="2.60.40.4100:FF:000002">
    <property type="entry name" value="Zona pellucida sperm-binding protein 3"/>
    <property type="match status" value="1"/>
</dbReference>
<evidence type="ECO:0000256" key="3">
    <source>
        <dbReference type="SAM" id="SignalP"/>
    </source>
</evidence>
<dbReference type="Proteomes" id="UP001497482">
    <property type="component" value="Chromosome 7"/>
</dbReference>
<feature type="compositionally biased region" description="Polar residues" evidence="2">
    <location>
        <begin position="640"/>
        <end position="658"/>
    </location>
</feature>
<dbReference type="PANTHER" id="PTHR11576:SF15">
    <property type="entry name" value="ZONA PELLUCIDA SPERM-BINDING PROTEIN 3-LIKE"/>
    <property type="match status" value="1"/>
</dbReference>
<gene>
    <name evidence="5" type="ORF">KC01_LOCUS38410</name>
</gene>
<feature type="region of interest" description="Disordered" evidence="2">
    <location>
        <begin position="405"/>
        <end position="658"/>
    </location>
</feature>
<dbReference type="GO" id="GO:0035803">
    <property type="term" value="P:egg coat formation"/>
    <property type="evidence" value="ECO:0007669"/>
    <property type="project" value="TreeGrafter"/>
</dbReference>
<proteinExistence type="predicted"/>
<name>A0AAV2MFI3_KNICA</name>
<dbReference type="GO" id="GO:0007339">
    <property type="term" value="P:binding of sperm to zona pellucida"/>
    <property type="evidence" value="ECO:0007669"/>
    <property type="project" value="TreeGrafter"/>
</dbReference>
<dbReference type="Gene3D" id="2.60.40.3210">
    <property type="entry name" value="Zona pellucida, ZP-N domain"/>
    <property type="match status" value="1"/>
</dbReference>
<dbReference type="SMART" id="SM00241">
    <property type="entry name" value="ZP"/>
    <property type="match status" value="1"/>
</dbReference>
<keyword evidence="1" id="KW-1015">Disulfide bond</keyword>
<feature type="compositionally biased region" description="Basic and acidic residues" evidence="2">
    <location>
        <begin position="405"/>
        <end position="464"/>
    </location>
</feature>